<organism evidence="1 2">
    <name type="scientific">Phormidium tenue FACHB-1050</name>
    <dbReference type="NCBI Taxonomy" id="2692857"/>
    <lineage>
        <taxon>Bacteria</taxon>
        <taxon>Bacillati</taxon>
        <taxon>Cyanobacteriota</taxon>
        <taxon>Cyanophyceae</taxon>
        <taxon>Oscillatoriophycideae</taxon>
        <taxon>Oscillatoriales</taxon>
        <taxon>Oscillatoriaceae</taxon>
        <taxon>Phormidium</taxon>
    </lineage>
</organism>
<name>A0ABR8CB57_9CYAN</name>
<keyword evidence="2" id="KW-1185">Reference proteome</keyword>
<dbReference type="Gene3D" id="1.20.1220.20">
    <property type="entry name" value="Uncharcterised protein PF01724"/>
    <property type="match status" value="1"/>
</dbReference>
<dbReference type="PANTHER" id="PTHR34235">
    <property type="entry name" value="SLR1203 PROTEIN-RELATED"/>
    <property type="match status" value="1"/>
</dbReference>
<evidence type="ECO:0000313" key="2">
    <source>
        <dbReference type="Proteomes" id="UP000618445"/>
    </source>
</evidence>
<dbReference type="PANTHER" id="PTHR34235:SF4">
    <property type="entry name" value="SLR0291 PROTEIN"/>
    <property type="match status" value="1"/>
</dbReference>
<gene>
    <name evidence="1" type="ORF">H6G05_14140</name>
</gene>
<evidence type="ECO:0000313" key="1">
    <source>
        <dbReference type="EMBL" id="MBD2317982.1"/>
    </source>
</evidence>
<dbReference type="Pfam" id="PF01724">
    <property type="entry name" value="DUF29"/>
    <property type="match status" value="1"/>
</dbReference>
<accession>A0ABR8CB57</accession>
<dbReference type="InterPro" id="IPR002636">
    <property type="entry name" value="DUF29"/>
</dbReference>
<dbReference type="Proteomes" id="UP000618445">
    <property type="component" value="Unassembled WGS sequence"/>
</dbReference>
<sequence length="159" mass="18657">MLNTSKLNDVYPLTRQAKDQYEQDFYAWTQEQAQLLRLGKLEGLDLENLAEEIESLGKQQKQELRNRFGVLIGHLLKWQYQPSLRGKSWRITIDLQRDEILELIHENPSLKPYLEEAIAKSYKQAIALVVKETPLDKNDLPSECPYTFAQVFNQDFYPN</sequence>
<comment type="caution">
    <text evidence="1">The sequence shown here is derived from an EMBL/GenBank/DDBJ whole genome shotgun (WGS) entry which is preliminary data.</text>
</comment>
<dbReference type="RefSeq" id="WP_190578782.1">
    <property type="nucleotide sequence ID" value="NZ_CAWPQU010000015.1"/>
</dbReference>
<proteinExistence type="predicted"/>
<protein>
    <submittedName>
        <fullName evidence="1">DUF29 domain-containing protein</fullName>
    </submittedName>
</protein>
<dbReference type="EMBL" id="JACJQY010000022">
    <property type="protein sequence ID" value="MBD2317982.1"/>
    <property type="molecule type" value="Genomic_DNA"/>
</dbReference>
<reference evidence="1 2" key="1">
    <citation type="journal article" date="2020" name="ISME J.">
        <title>Comparative genomics reveals insights into cyanobacterial evolution and habitat adaptation.</title>
        <authorList>
            <person name="Chen M.Y."/>
            <person name="Teng W.K."/>
            <person name="Zhao L."/>
            <person name="Hu C.X."/>
            <person name="Zhou Y.K."/>
            <person name="Han B.P."/>
            <person name="Song L.R."/>
            <person name="Shu W.S."/>
        </authorList>
    </citation>
    <scope>NUCLEOTIDE SEQUENCE [LARGE SCALE GENOMIC DNA]</scope>
    <source>
        <strain evidence="1 2">FACHB-1050</strain>
    </source>
</reference>